<organism evidence="2 3">
    <name type="scientific">Steinernema glaseri</name>
    <dbReference type="NCBI Taxonomy" id="37863"/>
    <lineage>
        <taxon>Eukaryota</taxon>
        <taxon>Metazoa</taxon>
        <taxon>Ecdysozoa</taxon>
        <taxon>Nematoda</taxon>
        <taxon>Chromadorea</taxon>
        <taxon>Rhabditida</taxon>
        <taxon>Tylenchina</taxon>
        <taxon>Panagrolaimomorpha</taxon>
        <taxon>Strongyloidoidea</taxon>
        <taxon>Steinernematidae</taxon>
        <taxon>Steinernema</taxon>
    </lineage>
</organism>
<dbReference type="WBParaSite" id="L893_g12878.t1">
    <property type="protein sequence ID" value="L893_g12878.t1"/>
    <property type="gene ID" value="L893_g12878"/>
</dbReference>
<dbReference type="AlphaFoldDB" id="A0A1I7Y5N7"/>
<accession>A0A1I7Y5N7</accession>
<evidence type="ECO:0000256" key="1">
    <source>
        <dbReference type="SAM" id="MobiDB-lite"/>
    </source>
</evidence>
<evidence type="ECO:0000313" key="2">
    <source>
        <dbReference type="Proteomes" id="UP000095287"/>
    </source>
</evidence>
<reference evidence="3" key="1">
    <citation type="submission" date="2016-11" db="UniProtKB">
        <authorList>
            <consortium name="WormBaseParasite"/>
        </authorList>
    </citation>
    <scope>IDENTIFICATION</scope>
</reference>
<feature type="region of interest" description="Disordered" evidence="1">
    <location>
        <begin position="1"/>
        <end position="28"/>
    </location>
</feature>
<dbReference type="Proteomes" id="UP000095287">
    <property type="component" value="Unplaced"/>
</dbReference>
<sequence length="155" mass="17268">MYTTNLPGCRQQHYSRRKNDLPSCPSPRESRRGRVILLMTPVARGMREDHFCDDCNTVRLVCRSAETNSDPLDPARRLQALRRDVYGTVRLAGAQAKAIVVDRVYKSSSVPLVSISVLHSSPGTFVVDDGSSAVPCKIIPSVDLTLWKDPQDQEE</sequence>
<proteinExistence type="predicted"/>
<name>A0A1I7Y5N7_9BILA</name>
<evidence type="ECO:0000313" key="3">
    <source>
        <dbReference type="WBParaSite" id="L893_g12878.t1"/>
    </source>
</evidence>
<protein>
    <submittedName>
        <fullName evidence="3">Uncharacterized protein</fullName>
    </submittedName>
</protein>
<keyword evidence="2" id="KW-1185">Reference proteome</keyword>